<reference evidence="1" key="1">
    <citation type="journal article" date="2014" name="Front. Microbiol.">
        <title>High frequency of phylogenetically diverse reductive dehalogenase-homologous genes in deep subseafloor sedimentary metagenomes.</title>
        <authorList>
            <person name="Kawai M."/>
            <person name="Futagami T."/>
            <person name="Toyoda A."/>
            <person name="Takaki Y."/>
            <person name="Nishi S."/>
            <person name="Hori S."/>
            <person name="Arai W."/>
            <person name="Tsubouchi T."/>
            <person name="Morono Y."/>
            <person name="Uchiyama I."/>
            <person name="Ito T."/>
            <person name="Fujiyama A."/>
            <person name="Inagaki F."/>
            <person name="Takami H."/>
        </authorList>
    </citation>
    <scope>NUCLEOTIDE SEQUENCE</scope>
    <source>
        <strain evidence="1">Expedition CK06-06</strain>
    </source>
</reference>
<proteinExistence type="predicted"/>
<sequence>ALRSGISGPMTVQGGRGRDGRPVIFDDIILKAKIAKAVETGQFMLLPRLPDQGRQNVQSAIIAPVKGSFGCYGVLYIDNKTDAVPYALSDLDYAMLLAVHTATVLKNF</sequence>
<evidence type="ECO:0000313" key="1">
    <source>
        <dbReference type="EMBL" id="GAI90790.1"/>
    </source>
</evidence>
<dbReference type="EMBL" id="BARW01021686">
    <property type="protein sequence ID" value="GAI90790.1"/>
    <property type="molecule type" value="Genomic_DNA"/>
</dbReference>
<dbReference type="SUPFAM" id="SSF55781">
    <property type="entry name" value="GAF domain-like"/>
    <property type="match status" value="1"/>
</dbReference>
<organism evidence="1">
    <name type="scientific">marine sediment metagenome</name>
    <dbReference type="NCBI Taxonomy" id="412755"/>
    <lineage>
        <taxon>unclassified sequences</taxon>
        <taxon>metagenomes</taxon>
        <taxon>ecological metagenomes</taxon>
    </lineage>
</organism>
<comment type="caution">
    <text evidence="1">The sequence shown here is derived from an EMBL/GenBank/DDBJ whole genome shotgun (WGS) entry which is preliminary data.</text>
</comment>
<name>X1TT92_9ZZZZ</name>
<gene>
    <name evidence="1" type="ORF">S12H4_36383</name>
</gene>
<evidence type="ECO:0008006" key="2">
    <source>
        <dbReference type="Google" id="ProtNLM"/>
    </source>
</evidence>
<feature type="non-terminal residue" evidence="1">
    <location>
        <position position="1"/>
    </location>
</feature>
<protein>
    <recommendedName>
        <fullName evidence="2">GAF domain-containing protein</fullName>
    </recommendedName>
</protein>
<dbReference type="Gene3D" id="3.30.450.40">
    <property type="match status" value="1"/>
</dbReference>
<dbReference type="AlphaFoldDB" id="X1TT92"/>
<accession>X1TT92</accession>
<dbReference type="InterPro" id="IPR029016">
    <property type="entry name" value="GAF-like_dom_sf"/>
</dbReference>